<dbReference type="AlphaFoldDB" id="A0A848LMG0"/>
<dbReference type="Proteomes" id="UP000518300">
    <property type="component" value="Unassembled WGS sequence"/>
</dbReference>
<dbReference type="Gene3D" id="3.40.140.10">
    <property type="entry name" value="Cytidine Deaminase, domain 2"/>
    <property type="match status" value="1"/>
</dbReference>
<evidence type="ECO:0000256" key="2">
    <source>
        <dbReference type="ARBA" id="ARBA00022723"/>
    </source>
</evidence>
<evidence type="ECO:0000256" key="3">
    <source>
        <dbReference type="ARBA" id="ARBA00022801"/>
    </source>
</evidence>
<evidence type="ECO:0000256" key="1">
    <source>
        <dbReference type="ARBA" id="ARBA00022670"/>
    </source>
</evidence>
<keyword evidence="1" id="KW-0645">Protease</keyword>
<dbReference type="Pfam" id="PF14464">
    <property type="entry name" value="Prok-JAB"/>
    <property type="match status" value="1"/>
</dbReference>
<evidence type="ECO:0000313" key="7">
    <source>
        <dbReference type="EMBL" id="NMO18926.1"/>
    </source>
</evidence>
<keyword evidence="5" id="KW-0482">Metalloprotease</keyword>
<dbReference type="GO" id="GO:0008235">
    <property type="term" value="F:metalloexopeptidase activity"/>
    <property type="evidence" value="ECO:0007669"/>
    <property type="project" value="TreeGrafter"/>
</dbReference>
<protein>
    <submittedName>
        <fullName evidence="7">M67 family metallopeptidase</fullName>
    </submittedName>
</protein>
<keyword evidence="8" id="KW-1185">Reference proteome</keyword>
<dbReference type="SUPFAM" id="SSF102712">
    <property type="entry name" value="JAB1/MPN domain"/>
    <property type="match status" value="1"/>
</dbReference>
<keyword evidence="4" id="KW-0862">Zinc</keyword>
<sequence length="142" mass="15868">MIHWPDPGWPDSVREAVARHLEARYPQEGCGVVLRAGENGPWRVRPLRNVSPRPATAYAFAPEEWLAVSMEADARGERAVCVFHSHVDAPATFSHEDRVRAAPEGLPLLPGVSYLIASVHRGCVTCVREYGWEEGDFRVREP</sequence>
<proteinExistence type="predicted"/>
<evidence type="ECO:0000256" key="5">
    <source>
        <dbReference type="ARBA" id="ARBA00023049"/>
    </source>
</evidence>
<dbReference type="GO" id="GO:0006508">
    <property type="term" value="P:proteolysis"/>
    <property type="evidence" value="ECO:0007669"/>
    <property type="project" value="UniProtKB-KW"/>
</dbReference>
<keyword evidence="3" id="KW-0378">Hydrolase</keyword>
<organism evidence="7 8">
    <name type="scientific">Pyxidicoccus fallax</name>
    <dbReference type="NCBI Taxonomy" id="394095"/>
    <lineage>
        <taxon>Bacteria</taxon>
        <taxon>Pseudomonadati</taxon>
        <taxon>Myxococcota</taxon>
        <taxon>Myxococcia</taxon>
        <taxon>Myxococcales</taxon>
        <taxon>Cystobacterineae</taxon>
        <taxon>Myxococcaceae</taxon>
        <taxon>Pyxidicoccus</taxon>
    </lineage>
</organism>
<dbReference type="PANTHER" id="PTHR34858:SF1">
    <property type="entry name" value="CYSO-CYSTEINE PEPTIDASE"/>
    <property type="match status" value="1"/>
</dbReference>
<dbReference type="GO" id="GO:0008270">
    <property type="term" value="F:zinc ion binding"/>
    <property type="evidence" value="ECO:0007669"/>
    <property type="project" value="TreeGrafter"/>
</dbReference>
<dbReference type="PANTHER" id="PTHR34858">
    <property type="entry name" value="CYSO-CYSTEINE PEPTIDASE"/>
    <property type="match status" value="1"/>
</dbReference>
<dbReference type="InterPro" id="IPR051929">
    <property type="entry name" value="VirAsm_ModProt"/>
</dbReference>
<evidence type="ECO:0000256" key="4">
    <source>
        <dbReference type="ARBA" id="ARBA00022833"/>
    </source>
</evidence>
<name>A0A848LMG0_9BACT</name>
<feature type="domain" description="JAB" evidence="6">
    <location>
        <begin position="11"/>
        <end position="119"/>
    </location>
</feature>
<keyword evidence="2" id="KW-0479">Metal-binding</keyword>
<dbReference type="CDD" id="cd08070">
    <property type="entry name" value="MPN_like"/>
    <property type="match status" value="1"/>
</dbReference>
<reference evidence="7 8" key="1">
    <citation type="submission" date="2020-04" db="EMBL/GenBank/DDBJ databases">
        <title>Draft genome of Pyxidicoccus fallax type strain.</title>
        <authorList>
            <person name="Whitworth D.E."/>
        </authorList>
    </citation>
    <scope>NUCLEOTIDE SEQUENCE [LARGE SCALE GENOMIC DNA]</scope>
    <source>
        <strain evidence="7 8">DSM 14698</strain>
    </source>
</reference>
<evidence type="ECO:0000259" key="6">
    <source>
        <dbReference type="Pfam" id="PF14464"/>
    </source>
</evidence>
<accession>A0A848LMG0</accession>
<dbReference type="EMBL" id="JABBJJ010000161">
    <property type="protein sequence ID" value="NMO18926.1"/>
    <property type="molecule type" value="Genomic_DNA"/>
</dbReference>
<evidence type="ECO:0000313" key="8">
    <source>
        <dbReference type="Proteomes" id="UP000518300"/>
    </source>
</evidence>
<dbReference type="InterPro" id="IPR028090">
    <property type="entry name" value="JAB_dom_prok"/>
</dbReference>
<gene>
    <name evidence="7" type="ORF">HG543_29275</name>
</gene>
<comment type="caution">
    <text evidence="7">The sequence shown here is derived from an EMBL/GenBank/DDBJ whole genome shotgun (WGS) entry which is preliminary data.</text>
</comment>